<dbReference type="EMBL" id="MIKG01000024">
    <property type="protein sequence ID" value="RAO73410.1"/>
    <property type="molecule type" value="Genomic_DNA"/>
</dbReference>
<accession>A0A364LC56</accession>
<keyword evidence="2" id="KW-1185">Reference proteome</keyword>
<dbReference type="Proteomes" id="UP000249363">
    <property type="component" value="Unassembled WGS sequence"/>
</dbReference>
<proteinExistence type="predicted"/>
<dbReference type="RefSeq" id="XP_040737924.1">
    <property type="nucleotide sequence ID" value="XM_040882336.1"/>
</dbReference>
<dbReference type="AlphaFoldDB" id="A0A364LC56"/>
<name>A0A364LC56_TALAM</name>
<comment type="caution">
    <text evidence="1">The sequence shown here is derived from an EMBL/GenBank/DDBJ whole genome shotgun (WGS) entry which is preliminary data.</text>
</comment>
<organism evidence="1 2">
    <name type="scientific">Talaromyces amestolkiae</name>
    <dbReference type="NCBI Taxonomy" id="1196081"/>
    <lineage>
        <taxon>Eukaryota</taxon>
        <taxon>Fungi</taxon>
        <taxon>Dikarya</taxon>
        <taxon>Ascomycota</taxon>
        <taxon>Pezizomycotina</taxon>
        <taxon>Eurotiomycetes</taxon>
        <taxon>Eurotiomycetidae</taxon>
        <taxon>Eurotiales</taxon>
        <taxon>Trichocomaceae</taxon>
        <taxon>Talaromyces</taxon>
        <taxon>Talaromyces sect. Talaromyces</taxon>
    </lineage>
</organism>
<evidence type="ECO:0000313" key="1">
    <source>
        <dbReference type="EMBL" id="RAO73410.1"/>
    </source>
</evidence>
<gene>
    <name evidence="1" type="ORF">BHQ10_009422</name>
</gene>
<dbReference type="STRING" id="1196081.A0A364LC56"/>
<reference evidence="1 2" key="1">
    <citation type="journal article" date="2017" name="Biotechnol. Biofuels">
        <title>Differential beta-glucosidase expression as a function of carbon source availability in Talaromyces amestolkiae: a genomic and proteomic approach.</title>
        <authorList>
            <person name="de Eugenio L.I."/>
            <person name="Mendez-Liter J.A."/>
            <person name="Nieto-Dominguez M."/>
            <person name="Alonso L."/>
            <person name="Gil-Munoz J."/>
            <person name="Barriuso J."/>
            <person name="Prieto A."/>
            <person name="Martinez M.J."/>
        </authorList>
    </citation>
    <scope>NUCLEOTIDE SEQUENCE [LARGE SCALE GENOMIC DNA]</scope>
    <source>
        <strain evidence="1 2">CIB</strain>
    </source>
</reference>
<evidence type="ECO:0000313" key="2">
    <source>
        <dbReference type="Proteomes" id="UP000249363"/>
    </source>
</evidence>
<protein>
    <submittedName>
        <fullName evidence="1">Uncharacterized protein</fullName>
    </submittedName>
</protein>
<sequence>MRPALLHTAVYTRNKNLFDWLLDDLSTATTLPALQEASVQKWDLEDGHSSYFERRLKARSEELGIDLSGFVESWKMYTAKQGQSSDYLAKDLTPDGIHSDMEDWGFYNGYIVDASQVELWASAPESWRPDWWKVELDYEDWPKSEGLASNLASTSL</sequence>
<dbReference type="OrthoDB" id="4360026at2759"/>
<dbReference type="GeneID" id="63798636"/>